<reference evidence="2" key="2">
    <citation type="submission" date="2025-09" db="UniProtKB">
        <authorList>
            <consortium name="Ensembl"/>
        </authorList>
    </citation>
    <scope>IDENTIFICATION</scope>
</reference>
<evidence type="ECO:0000313" key="2">
    <source>
        <dbReference type="Ensembl" id="ENSSGRP00000078480.1"/>
    </source>
</evidence>
<name>A0A672QR20_SINGR</name>
<accession>A0A672QR20</accession>
<dbReference type="InParanoid" id="A0A672QR20"/>
<dbReference type="AlphaFoldDB" id="A0A672QR20"/>
<evidence type="ECO:0000256" key="1">
    <source>
        <dbReference type="SAM" id="MobiDB-lite"/>
    </source>
</evidence>
<evidence type="ECO:0000313" key="3">
    <source>
        <dbReference type="Proteomes" id="UP000472262"/>
    </source>
</evidence>
<reference evidence="2" key="1">
    <citation type="submission" date="2025-08" db="UniProtKB">
        <authorList>
            <consortium name="Ensembl"/>
        </authorList>
    </citation>
    <scope>IDENTIFICATION</scope>
</reference>
<keyword evidence="3" id="KW-1185">Reference proteome</keyword>
<feature type="region of interest" description="Disordered" evidence="1">
    <location>
        <begin position="296"/>
        <end position="334"/>
    </location>
</feature>
<dbReference type="Proteomes" id="UP000472262">
    <property type="component" value="Unassembled WGS sequence"/>
</dbReference>
<feature type="compositionally biased region" description="Basic and acidic residues" evidence="1">
    <location>
        <begin position="243"/>
        <end position="255"/>
    </location>
</feature>
<feature type="region of interest" description="Disordered" evidence="1">
    <location>
        <begin position="225"/>
        <end position="255"/>
    </location>
</feature>
<protein>
    <submittedName>
        <fullName evidence="2">Uncharacterized protein</fullName>
    </submittedName>
</protein>
<proteinExistence type="predicted"/>
<dbReference type="Ensembl" id="ENSSGRT00000083560.1">
    <property type="protein sequence ID" value="ENSSGRP00000078480.1"/>
    <property type="gene ID" value="ENSSGRG00000039748.1"/>
</dbReference>
<organism evidence="2 3">
    <name type="scientific">Sinocyclocheilus grahami</name>
    <name type="common">Dianchi golden-line fish</name>
    <name type="synonym">Barbus grahami</name>
    <dbReference type="NCBI Taxonomy" id="75366"/>
    <lineage>
        <taxon>Eukaryota</taxon>
        <taxon>Metazoa</taxon>
        <taxon>Chordata</taxon>
        <taxon>Craniata</taxon>
        <taxon>Vertebrata</taxon>
        <taxon>Euteleostomi</taxon>
        <taxon>Actinopterygii</taxon>
        <taxon>Neopterygii</taxon>
        <taxon>Teleostei</taxon>
        <taxon>Ostariophysi</taxon>
        <taxon>Cypriniformes</taxon>
        <taxon>Cyprinidae</taxon>
        <taxon>Cyprininae</taxon>
        <taxon>Sinocyclocheilus</taxon>
    </lineage>
</organism>
<feature type="compositionally biased region" description="Low complexity" evidence="1">
    <location>
        <begin position="296"/>
        <end position="322"/>
    </location>
</feature>
<sequence>MPVAIRKRSWEDHVTPRTGLQYSYDDLDLVCCHVRYQRGRCASMPECSHHQPRTLLCPQEDIRDGRRTMERITVLTCGKVECSYTDEAVIPNLSSSTSQEIHIPEASSDANKANLVSKRCIVLQGQDIENQEDDGIFKCSDLEMLKIGSLKPPACETSQLEPSGKTDILETRLDCFSKLQTIHEGSFPESGDEASAQISAEMPEHLASAELKTNNCENLTTSEYQNMSLKEPTGEETQPEGLYDEHQEREKERSSLDSMVQLIMKLDQLDKEIENALSSSLNSTPNLKRQIISVSGSLSASSQSLNTSLYRSSSSLSSSGPSGTAGARPKNEVS</sequence>